<sequence length="276" mass="30646">MQTRCMSNSFNRHQGLLLMLITVPASDSLVPLQGFHSTLRISHKESVSFRLLATRPAGQRNRRTAISVGPAVRSRCHHLRMQNVHPPEFSRPHSVGQQKHDKVQVTATAQECEGLVERFDLESLGGLSANLTLSLVDRSAGRVRARGKFCASDVRCRDICGDLHALQFDAVEFETCFVPEERLSEGPIDINDPNSFDEPIENGQIDLGELVSQHFYLHLDEFMMDMTGEQGPPEGATGNSFCLRALRVRTRPHTDGHCHGLSWSSLAACQSTETDS</sequence>
<gene>
    <name evidence="2" type="ORF">PCAR00345_LOCUS27089</name>
</gene>
<name>A0A7S4F549_CHRCT</name>
<dbReference type="EMBL" id="HBIZ01042388">
    <property type="protein sequence ID" value="CAE0774455.1"/>
    <property type="molecule type" value="Transcribed_RNA"/>
</dbReference>
<protein>
    <submittedName>
        <fullName evidence="2">Uncharacterized protein</fullName>
    </submittedName>
</protein>
<feature type="chain" id="PRO_5031164028" evidence="1">
    <location>
        <begin position="29"/>
        <end position="276"/>
    </location>
</feature>
<reference evidence="2" key="1">
    <citation type="submission" date="2021-01" db="EMBL/GenBank/DDBJ databases">
        <authorList>
            <person name="Corre E."/>
            <person name="Pelletier E."/>
            <person name="Niang G."/>
            <person name="Scheremetjew M."/>
            <person name="Finn R."/>
            <person name="Kale V."/>
            <person name="Holt S."/>
            <person name="Cochrane G."/>
            <person name="Meng A."/>
            <person name="Brown T."/>
            <person name="Cohen L."/>
        </authorList>
    </citation>
    <scope>NUCLEOTIDE SEQUENCE</scope>
    <source>
        <strain evidence="2">CCMP645</strain>
    </source>
</reference>
<accession>A0A7S4F549</accession>
<dbReference type="AlphaFoldDB" id="A0A7S4F549"/>
<feature type="signal peptide" evidence="1">
    <location>
        <begin position="1"/>
        <end position="28"/>
    </location>
</feature>
<keyword evidence="1" id="KW-0732">Signal</keyword>
<evidence type="ECO:0000313" key="2">
    <source>
        <dbReference type="EMBL" id="CAE0774455.1"/>
    </source>
</evidence>
<evidence type="ECO:0000256" key="1">
    <source>
        <dbReference type="SAM" id="SignalP"/>
    </source>
</evidence>
<proteinExistence type="predicted"/>
<organism evidence="2">
    <name type="scientific">Chrysotila carterae</name>
    <name type="common">Marine alga</name>
    <name type="synonym">Syracosphaera carterae</name>
    <dbReference type="NCBI Taxonomy" id="13221"/>
    <lineage>
        <taxon>Eukaryota</taxon>
        <taxon>Haptista</taxon>
        <taxon>Haptophyta</taxon>
        <taxon>Prymnesiophyceae</taxon>
        <taxon>Isochrysidales</taxon>
        <taxon>Isochrysidaceae</taxon>
        <taxon>Chrysotila</taxon>
    </lineage>
</organism>